<protein>
    <recommendedName>
        <fullName evidence="4">Xaa-Pro aminopeptidase</fullName>
        <ecNumber evidence="4">3.4.11.9</ecNumber>
    </recommendedName>
</protein>
<comment type="caution">
    <text evidence="10">The sequence shown here is derived from an EMBL/GenBank/DDBJ whole genome shotgun (WGS) entry which is preliminary data.</text>
</comment>
<proteinExistence type="inferred from homology"/>
<keyword evidence="5" id="KW-0479">Metal-binding</keyword>
<dbReference type="RefSeq" id="WP_094667464.1">
    <property type="nucleotide sequence ID" value="NZ_MWWW01000010.1"/>
</dbReference>
<evidence type="ECO:0000256" key="5">
    <source>
        <dbReference type="ARBA" id="ARBA00022723"/>
    </source>
</evidence>
<dbReference type="GO" id="GO:0005829">
    <property type="term" value="C:cytosol"/>
    <property type="evidence" value="ECO:0007669"/>
    <property type="project" value="TreeGrafter"/>
</dbReference>
<dbReference type="Pfam" id="PF00557">
    <property type="entry name" value="Peptidase_M24"/>
    <property type="match status" value="1"/>
</dbReference>
<dbReference type="SMART" id="SM01011">
    <property type="entry name" value="AMP_N"/>
    <property type="match status" value="1"/>
</dbReference>
<dbReference type="InterPro" id="IPR000994">
    <property type="entry name" value="Pept_M24"/>
</dbReference>
<dbReference type="OrthoDB" id="9806388at2"/>
<sequence length="529" mass="58380">MGEVITAKDKEYEAEERSQAPGSDQAMSDRVNNRSLRPRSEAFKEFMKTGWANNEPAIEPLESSKFTPARLAALGKAFPGERLVIPAGQPKVRNNDCDYMFRPDSAFAYYTGLGMDYEAGAVLVLNPVDPDSPEAKAGQTHTPELFVAPRADNSTSDFFLNPHYGEYWVGPRAGLKEMTAMTGIETHDIAQLADALSKDVGSEAGAVRVRVMRETDPQITSLVESIREANGATDPDRNSANDDKLHEFASEARMVKDSYEINEIRKAVAATKDGFDRILTRLPEVMDKPRSERMLEGAFNSNAREEGNGLGYDTIIASGAHAPILHWMRNTGVVRKGDMLLIDAGVEVDSLYTADITRTFPVGGKFTDLQKRLYQAVLDSQQAGFEAAKPGATYSDIHHACMRVIAERLHEWGLLPVGVEESLSPEGQQHRRWLACGVAHHLGLDVHDCAQARYESYQGAKITPGMVFTIEPGLYFAENDLLLPPEYRGIGIRIEDDVLMTEHGPEWISAGIPKQIPDVEAWMADRAAK</sequence>
<evidence type="ECO:0000256" key="3">
    <source>
        <dbReference type="ARBA" id="ARBA00008766"/>
    </source>
</evidence>
<evidence type="ECO:0000256" key="4">
    <source>
        <dbReference type="ARBA" id="ARBA00012574"/>
    </source>
</evidence>
<accession>A0A261FMJ1</accession>
<dbReference type="SUPFAM" id="SSF53092">
    <property type="entry name" value="Creatinase/prolidase N-terminal domain"/>
    <property type="match status" value="1"/>
</dbReference>
<evidence type="ECO:0000256" key="1">
    <source>
        <dbReference type="ARBA" id="ARBA00001424"/>
    </source>
</evidence>
<comment type="cofactor">
    <cofactor evidence="2">
        <name>Mn(2+)</name>
        <dbReference type="ChEBI" id="CHEBI:29035"/>
    </cofactor>
</comment>
<dbReference type="InterPro" id="IPR052433">
    <property type="entry name" value="X-Pro_dipept-like"/>
</dbReference>
<comment type="catalytic activity">
    <reaction evidence="1">
        <text>Release of any N-terminal amino acid, including proline, that is linked to proline, even from a dipeptide or tripeptide.</text>
        <dbReference type="EC" id="3.4.11.9"/>
    </reaction>
</comment>
<evidence type="ECO:0000256" key="8">
    <source>
        <dbReference type="SAM" id="MobiDB-lite"/>
    </source>
</evidence>
<dbReference type="Pfam" id="PF05195">
    <property type="entry name" value="AMP_N"/>
    <property type="match status" value="1"/>
</dbReference>
<evidence type="ECO:0000313" key="11">
    <source>
        <dbReference type="Proteomes" id="UP000216871"/>
    </source>
</evidence>
<evidence type="ECO:0000256" key="2">
    <source>
        <dbReference type="ARBA" id="ARBA00001936"/>
    </source>
</evidence>
<reference evidence="10 11" key="1">
    <citation type="journal article" date="2017" name="BMC Genomics">
        <title>Comparative genomic and phylogenomic analyses of the Bifidobacteriaceae family.</title>
        <authorList>
            <person name="Lugli G.A."/>
            <person name="Milani C."/>
            <person name="Turroni F."/>
            <person name="Duranti S."/>
            <person name="Mancabelli L."/>
            <person name="Mangifesta M."/>
            <person name="Ferrario C."/>
            <person name="Modesto M."/>
            <person name="Mattarelli P."/>
            <person name="Jiri K."/>
            <person name="van Sinderen D."/>
            <person name="Ventura M."/>
        </authorList>
    </citation>
    <scope>NUCLEOTIDE SEQUENCE [LARGE SCALE GENOMIC DNA]</scope>
    <source>
        <strain evidence="10 11">DSM 100196</strain>
    </source>
</reference>
<evidence type="ECO:0000256" key="7">
    <source>
        <dbReference type="ARBA" id="ARBA00023211"/>
    </source>
</evidence>
<dbReference type="PANTHER" id="PTHR43226">
    <property type="entry name" value="XAA-PRO AMINOPEPTIDASE 3"/>
    <property type="match status" value="1"/>
</dbReference>
<dbReference type="Gene3D" id="3.40.350.10">
    <property type="entry name" value="Creatinase/prolidase N-terminal domain"/>
    <property type="match status" value="1"/>
</dbReference>
<gene>
    <name evidence="10" type="ORF">BMYO_0995</name>
</gene>
<dbReference type="EMBL" id="MWWW01000010">
    <property type="protein sequence ID" value="OZG60036.1"/>
    <property type="molecule type" value="Genomic_DNA"/>
</dbReference>
<dbReference type="GO" id="GO:0006508">
    <property type="term" value="P:proteolysis"/>
    <property type="evidence" value="ECO:0007669"/>
    <property type="project" value="TreeGrafter"/>
</dbReference>
<dbReference type="EC" id="3.4.11.9" evidence="4"/>
<feature type="compositionally biased region" description="Basic and acidic residues" evidence="8">
    <location>
        <begin position="1"/>
        <end position="18"/>
    </location>
</feature>
<keyword evidence="10" id="KW-0031">Aminopeptidase</keyword>
<keyword evidence="11" id="KW-1185">Reference proteome</keyword>
<comment type="similarity">
    <text evidence="3">Belongs to the peptidase M24B family.</text>
</comment>
<keyword evidence="7" id="KW-0464">Manganese</keyword>
<dbReference type="AlphaFoldDB" id="A0A261FMJ1"/>
<feature type="domain" description="Aminopeptidase P N-terminal" evidence="9">
    <location>
        <begin position="62"/>
        <end position="218"/>
    </location>
</feature>
<dbReference type="GO" id="GO:0030145">
    <property type="term" value="F:manganese ion binding"/>
    <property type="evidence" value="ECO:0007669"/>
    <property type="project" value="InterPro"/>
</dbReference>
<evidence type="ECO:0000313" key="10">
    <source>
        <dbReference type="EMBL" id="OZG60036.1"/>
    </source>
</evidence>
<dbReference type="PANTHER" id="PTHR43226:SF4">
    <property type="entry name" value="XAA-PRO AMINOPEPTIDASE 3"/>
    <property type="match status" value="1"/>
</dbReference>
<dbReference type="Proteomes" id="UP000216871">
    <property type="component" value="Unassembled WGS sequence"/>
</dbReference>
<evidence type="ECO:0000259" key="9">
    <source>
        <dbReference type="SMART" id="SM01011"/>
    </source>
</evidence>
<keyword evidence="10" id="KW-0645">Protease</keyword>
<evidence type="ECO:0000256" key="6">
    <source>
        <dbReference type="ARBA" id="ARBA00022801"/>
    </source>
</evidence>
<dbReference type="InterPro" id="IPR036005">
    <property type="entry name" value="Creatinase/aminopeptidase-like"/>
</dbReference>
<dbReference type="InterPro" id="IPR007865">
    <property type="entry name" value="Aminopep_P_N"/>
</dbReference>
<dbReference type="SUPFAM" id="SSF55920">
    <property type="entry name" value="Creatinase/aminopeptidase"/>
    <property type="match status" value="1"/>
</dbReference>
<feature type="region of interest" description="Disordered" evidence="8">
    <location>
        <begin position="1"/>
        <end position="39"/>
    </location>
</feature>
<name>A0A261FMJ1_9BIFI</name>
<dbReference type="Gene3D" id="3.90.230.10">
    <property type="entry name" value="Creatinase/methionine aminopeptidase superfamily"/>
    <property type="match status" value="1"/>
</dbReference>
<dbReference type="GO" id="GO:0070006">
    <property type="term" value="F:metalloaminopeptidase activity"/>
    <property type="evidence" value="ECO:0007669"/>
    <property type="project" value="InterPro"/>
</dbReference>
<keyword evidence="6" id="KW-0378">Hydrolase</keyword>
<dbReference type="InterPro" id="IPR029149">
    <property type="entry name" value="Creatin/AminoP/Spt16_N"/>
</dbReference>
<dbReference type="CDD" id="cd01087">
    <property type="entry name" value="Prolidase"/>
    <property type="match status" value="1"/>
</dbReference>
<organism evidence="10 11">
    <name type="scientific">Bifidobacterium myosotis</name>
    <dbReference type="NCBI Taxonomy" id="1630166"/>
    <lineage>
        <taxon>Bacteria</taxon>
        <taxon>Bacillati</taxon>
        <taxon>Actinomycetota</taxon>
        <taxon>Actinomycetes</taxon>
        <taxon>Bifidobacteriales</taxon>
        <taxon>Bifidobacteriaceae</taxon>
        <taxon>Bifidobacterium</taxon>
    </lineage>
</organism>